<evidence type="ECO:0000313" key="3">
    <source>
        <dbReference type="EMBL" id="MCO1660587.1"/>
    </source>
</evidence>
<dbReference type="EMBL" id="JAGSOV010000086">
    <property type="protein sequence ID" value="MCO1660587.1"/>
    <property type="molecule type" value="Genomic_DNA"/>
</dbReference>
<dbReference type="RefSeq" id="WP_252446120.1">
    <property type="nucleotide sequence ID" value="NZ_JAGSOV010000086.1"/>
</dbReference>
<proteinExistence type="predicted"/>
<dbReference type="Proteomes" id="UP001165283">
    <property type="component" value="Unassembled WGS sequence"/>
</dbReference>
<dbReference type="Pfam" id="PF21537">
    <property type="entry name" value="DUF1980_C"/>
    <property type="match status" value="1"/>
</dbReference>
<dbReference type="InterPro" id="IPR015402">
    <property type="entry name" value="DUF1980"/>
</dbReference>
<dbReference type="NCBIfam" id="TIGR03943">
    <property type="entry name" value="TIGR03943 family putative permease subunit"/>
    <property type="match status" value="1"/>
</dbReference>
<evidence type="ECO:0000256" key="1">
    <source>
        <dbReference type="SAM" id="Phobius"/>
    </source>
</evidence>
<feature type="transmembrane region" description="Helical" evidence="1">
    <location>
        <begin position="38"/>
        <end position="57"/>
    </location>
</feature>
<keyword evidence="1" id="KW-0812">Transmembrane</keyword>
<gene>
    <name evidence="3" type="ORF">KDL28_36610</name>
</gene>
<evidence type="ECO:0000259" key="2">
    <source>
        <dbReference type="Pfam" id="PF21537"/>
    </source>
</evidence>
<accession>A0ABT1AC07</accession>
<reference evidence="3" key="1">
    <citation type="submission" date="2021-04" db="EMBL/GenBank/DDBJ databases">
        <title>Pseudonocardia sp. nov., isolated from sandy soil of mangrove forest.</title>
        <authorList>
            <person name="Zan Z."/>
            <person name="Huang R."/>
            <person name="Liu W."/>
        </authorList>
    </citation>
    <scope>NUCLEOTIDE SEQUENCE</scope>
    <source>
        <strain evidence="3">S2-4</strain>
    </source>
</reference>
<organism evidence="3 4">
    <name type="scientific">Pseudonocardia humida</name>
    <dbReference type="NCBI Taxonomy" id="2800819"/>
    <lineage>
        <taxon>Bacteria</taxon>
        <taxon>Bacillati</taxon>
        <taxon>Actinomycetota</taxon>
        <taxon>Actinomycetes</taxon>
        <taxon>Pseudonocardiales</taxon>
        <taxon>Pseudonocardiaceae</taxon>
        <taxon>Pseudonocardia</taxon>
    </lineage>
</organism>
<keyword evidence="1" id="KW-0472">Membrane</keyword>
<keyword evidence="4" id="KW-1185">Reference proteome</keyword>
<feature type="domain" description="DUF1980" evidence="2">
    <location>
        <begin position="149"/>
        <end position="241"/>
    </location>
</feature>
<comment type="caution">
    <text evidence="3">The sequence shown here is derived from an EMBL/GenBank/DDBJ whole genome shotgun (WGS) entry which is preliminary data.</text>
</comment>
<keyword evidence="1" id="KW-1133">Transmembrane helix</keyword>
<sequence>MGRTTQHALLFLLGAALLRIAADDTYLRYVRPGHRWLLIGAGAVMVVLAAVAVLRDVRSSPDAHGHGDGHAHGAVERHVPWLLLAPVLVLALVAPPALGADAVAQGGVSAPASPPAGGVPGLEPLPDGPATMSVAELVKRAVWERGSMDGREVVLVGFTVPGEAGGVELARLSIFCCAADARVNVVELTGAPATALAALPPDTWLEVRGTVEPGSAAGRADVVPTVVVGEARAVPAPADPYEF</sequence>
<evidence type="ECO:0000313" key="4">
    <source>
        <dbReference type="Proteomes" id="UP001165283"/>
    </source>
</evidence>
<name>A0ABT1AC07_9PSEU</name>
<protein>
    <submittedName>
        <fullName evidence="3">TIGR03943 family protein</fullName>
    </submittedName>
</protein>
<dbReference type="InterPro" id="IPR048447">
    <property type="entry name" value="DUF1980_C"/>
</dbReference>